<proteinExistence type="inferred from homology"/>
<dbReference type="KEGG" id="bgt:106057097"/>
<dbReference type="SMART" id="SM00093">
    <property type="entry name" value="SERPIN"/>
    <property type="match status" value="1"/>
</dbReference>
<dbReference type="Gene3D" id="2.30.39.10">
    <property type="entry name" value="Alpha-1-antitrypsin, domain 1"/>
    <property type="match status" value="1"/>
</dbReference>
<evidence type="ECO:0000256" key="3">
    <source>
        <dbReference type="SAM" id="SignalP"/>
    </source>
</evidence>
<dbReference type="PANTHER" id="PTHR11461">
    <property type="entry name" value="SERINE PROTEASE INHIBITOR, SERPIN"/>
    <property type="match status" value="1"/>
</dbReference>
<accession>A0A2C9JIW8</accession>
<dbReference type="OrthoDB" id="671595at2759"/>
<feature type="domain" description="Serpin" evidence="4">
    <location>
        <begin position="42"/>
        <end position="401"/>
    </location>
</feature>
<dbReference type="Gene3D" id="3.30.497.10">
    <property type="entry name" value="Antithrombin, subunit I, domain 2"/>
    <property type="match status" value="1"/>
</dbReference>
<dbReference type="PROSITE" id="PS00284">
    <property type="entry name" value="SERPIN"/>
    <property type="match status" value="1"/>
</dbReference>
<gene>
    <name evidence="5" type="primary">106057097</name>
</gene>
<dbReference type="Proteomes" id="UP000076420">
    <property type="component" value="Unassembled WGS sequence"/>
</dbReference>
<dbReference type="InterPro" id="IPR042185">
    <property type="entry name" value="Serpin_sf_2"/>
</dbReference>
<evidence type="ECO:0000313" key="5">
    <source>
        <dbReference type="EnsemblMetazoa" id="BGLB003203-PB"/>
    </source>
</evidence>
<dbReference type="GO" id="GO:0004867">
    <property type="term" value="F:serine-type endopeptidase inhibitor activity"/>
    <property type="evidence" value="ECO:0007669"/>
    <property type="project" value="InterPro"/>
</dbReference>
<comment type="similarity">
    <text evidence="1 2">Belongs to the serpin family.</text>
</comment>
<dbReference type="SUPFAM" id="SSF56574">
    <property type="entry name" value="Serpins"/>
    <property type="match status" value="1"/>
</dbReference>
<dbReference type="AlphaFoldDB" id="A0A2C9JIW8"/>
<dbReference type="VEuPathDB" id="VectorBase:BGLB003203"/>
<dbReference type="PANTHER" id="PTHR11461:SF211">
    <property type="entry name" value="GH10112P-RELATED"/>
    <property type="match status" value="1"/>
</dbReference>
<keyword evidence="3" id="KW-0732">Signal</keyword>
<dbReference type="InterPro" id="IPR023795">
    <property type="entry name" value="Serpin_CS"/>
</dbReference>
<dbReference type="InterPro" id="IPR023796">
    <property type="entry name" value="Serpin_dom"/>
</dbReference>
<dbReference type="VEuPathDB" id="VectorBase:BGLAX_046799"/>
<protein>
    <recommendedName>
        <fullName evidence="4">Serpin domain-containing protein</fullName>
    </recommendedName>
</protein>
<evidence type="ECO:0000313" key="6">
    <source>
        <dbReference type="Proteomes" id="UP000076420"/>
    </source>
</evidence>
<dbReference type="Pfam" id="PF00079">
    <property type="entry name" value="Serpin"/>
    <property type="match status" value="1"/>
</dbReference>
<evidence type="ECO:0000256" key="1">
    <source>
        <dbReference type="ARBA" id="ARBA00009500"/>
    </source>
</evidence>
<dbReference type="RefSeq" id="XP_013069608.2">
    <property type="nucleotide sequence ID" value="XM_013214154.2"/>
</dbReference>
<dbReference type="InterPro" id="IPR036186">
    <property type="entry name" value="Serpin_sf"/>
</dbReference>
<reference evidence="5" key="1">
    <citation type="submission" date="2020-05" db="UniProtKB">
        <authorList>
            <consortium name="EnsemblMetazoa"/>
        </authorList>
    </citation>
    <scope>IDENTIFICATION</scope>
    <source>
        <strain evidence="5">BB02</strain>
    </source>
</reference>
<dbReference type="GO" id="GO:0005615">
    <property type="term" value="C:extracellular space"/>
    <property type="evidence" value="ECO:0007669"/>
    <property type="project" value="InterPro"/>
</dbReference>
<dbReference type="InterPro" id="IPR042178">
    <property type="entry name" value="Serpin_sf_1"/>
</dbReference>
<dbReference type="InterPro" id="IPR000215">
    <property type="entry name" value="Serpin_fam"/>
</dbReference>
<feature type="chain" id="PRO_5012790530" description="Serpin domain-containing protein" evidence="3">
    <location>
        <begin position="23"/>
        <end position="409"/>
    </location>
</feature>
<evidence type="ECO:0000256" key="2">
    <source>
        <dbReference type="RuleBase" id="RU000411"/>
    </source>
</evidence>
<name>A0A2C9JIW8_BIOGL</name>
<feature type="signal peptide" evidence="3">
    <location>
        <begin position="1"/>
        <end position="22"/>
    </location>
</feature>
<organism evidence="5 6">
    <name type="scientific">Biomphalaria glabrata</name>
    <name type="common">Bloodfluke planorb</name>
    <name type="synonym">Freshwater snail</name>
    <dbReference type="NCBI Taxonomy" id="6526"/>
    <lineage>
        <taxon>Eukaryota</taxon>
        <taxon>Metazoa</taxon>
        <taxon>Spiralia</taxon>
        <taxon>Lophotrochozoa</taxon>
        <taxon>Mollusca</taxon>
        <taxon>Gastropoda</taxon>
        <taxon>Heterobranchia</taxon>
        <taxon>Euthyneura</taxon>
        <taxon>Panpulmonata</taxon>
        <taxon>Hygrophila</taxon>
        <taxon>Lymnaeoidea</taxon>
        <taxon>Planorbidae</taxon>
        <taxon>Biomphalaria</taxon>
    </lineage>
</organism>
<evidence type="ECO:0000259" key="4">
    <source>
        <dbReference type="SMART" id="SM00093"/>
    </source>
</evidence>
<dbReference type="EnsemblMetazoa" id="BGLB003203-RB">
    <property type="protein sequence ID" value="BGLB003203-PB"/>
    <property type="gene ID" value="BGLB003203"/>
</dbReference>
<sequence length="409" mass="45150">MIARQSAVTVLTLAFLVQCFYCEDPKLTSMKRLTNASNLFARSLYSHVVAKEPVVIYSPSTAHTCLSMVYLGSRESTADQMKRSLKLHNVAGPHATYKDLSISLNSLQSDQVLMTSALWINSKYRVKPEYKTTVGRQYFAEVKNFSFSSVGGPDLLINAWARNKTRGKISSILPQAGISQQASLILISALFFNFTWTSPFDKDQTSKMDFYRANGTPVQVDMMRQVSNLDIKISAVANADVIKLPLTNPRLALYLVLPRSVSGLPELETSVNTNSADFEAVFHGFQNTRVDLTLPRFSVSTVISLKNALSNMGMPNAFSEFANFSAISESPLTLLDVVQKTVFEVQESGTVAASVSLPVSGYSPPLETEPPLLFKADHPFMFFLRDDTTNLIILQGRLSDPTVRSVDLA</sequence>